<feature type="chain" id="PRO_5025558567" description="EGF-like domain-containing protein" evidence="1">
    <location>
        <begin position="23"/>
        <end position="358"/>
    </location>
</feature>
<organism evidence="3 4">
    <name type="scientific">Perca fluviatilis</name>
    <name type="common">European perch</name>
    <dbReference type="NCBI Taxonomy" id="8168"/>
    <lineage>
        <taxon>Eukaryota</taxon>
        <taxon>Metazoa</taxon>
        <taxon>Chordata</taxon>
        <taxon>Craniata</taxon>
        <taxon>Vertebrata</taxon>
        <taxon>Euteleostomi</taxon>
        <taxon>Actinopterygii</taxon>
        <taxon>Neopterygii</taxon>
        <taxon>Teleostei</taxon>
        <taxon>Neoteleostei</taxon>
        <taxon>Acanthomorphata</taxon>
        <taxon>Eupercaria</taxon>
        <taxon>Perciformes</taxon>
        <taxon>Percoidei</taxon>
        <taxon>Percidae</taxon>
        <taxon>Percinae</taxon>
        <taxon>Perca</taxon>
    </lineage>
</organism>
<reference evidence="3 4" key="1">
    <citation type="submission" date="2019-06" db="EMBL/GenBank/DDBJ databases">
        <title>A chromosome-scale genome assembly of the European perch, Perca fluviatilis.</title>
        <authorList>
            <person name="Roques C."/>
            <person name="Zahm M."/>
            <person name="Cabau C."/>
            <person name="Klopp C."/>
            <person name="Bouchez O."/>
            <person name="Donnadieu C."/>
            <person name="Kuhl H."/>
            <person name="Gislard M."/>
            <person name="Guendouz S."/>
            <person name="Journot L."/>
            <person name="Haffray P."/>
            <person name="Bestin A."/>
            <person name="Morvezen R."/>
            <person name="Feron R."/>
            <person name="Wen M."/>
            <person name="Jouanno E."/>
            <person name="Herpin A."/>
            <person name="Schartl M."/>
            <person name="Postlethwait J."/>
            <person name="Schaerlinger B."/>
            <person name="Chardard D."/>
            <person name="Lecocq T."/>
            <person name="Poncet C."/>
            <person name="Jaffrelo L."/>
            <person name="Lampietro C."/>
            <person name="Guiguen Y."/>
        </authorList>
    </citation>
    <scope>NUCLEOTIDE SEQUENCE [LARGE SCALE GENOMIC DNA]</scope>
    <source>
        <tissue evidence="3">Blood</tissue>
    </source>
</reference>
<comment type="caution">
    <text evidence="3">The sequence shown here is derived from an EMBL/GenBank/DDBJ whole genome shotgun (WGS) entry which is preliminary data.</text>
</comment>
<dbReference type="PROSITE" id="PS01186">
    <property type="entry name" value="EGF_2"/>
    <property type="match status" value="1"/>
</dbReference>
<evidence type="ECO:0000259" key="2">
    <source>
        <dbReference type="PROSITE" id="PS01186"/>
    </source>
</evidence>
<dbReference type="InterPro" id="IPR057400">
    <property type="entry name" value="ADGRF3/5_N"/>
</dbReference>
<keyword evidence="1" id="KW-0732">Signal</keyword>
<dbReference type="EMBL" id="VHII01000014">
    <property type="protein sequence ID" value="KAF1381059.1"/>
    <property type="molecule type" value="Genomic_DNA"/>
</dbReference>
<evidence type="ECO:0000313" key="4">
    <source>
        <dbReference type="Proteomes" id="UP000465112"/>
    </source>
</evidence>
<sequence>MALLKAVRYLAVLLVIYYSVEDHSYRESLNLFFEGLMGTKASEIHAREKRQAPLSSTDYVIEIVINTSHLALLEKVLSELPSGINLINNTSVITSVNITTVCSPNLSTYQCRCVENYAWSYNTCIALNACDAIINNTCGCINSLPPDGQYCELNTSQKDVTQCSPPTDITFTTGCYPNSTGGLQCQCENKFAWQCSMCNSYGACSNASSQTCQCINGFPDGEFCEPITNVTQCSPPTADITFTTGCYPNSTGGLQCQCENKFAWQCSMCNSYGACSNASSQTCECINGLPDGKFCEPITNVTQCSPPTAAVSNFFTMAIPFEDSYNDPSSSIYQDSMNAIKTQSAKFFSAFNVQLKFR</sequence>
<name>A0A6A5ERK4_PERFL</name>
<gene>
    <name evidence="3" type="ORF">PFLUV_G00170530</name>
</gene>
<protein>
    <recommendedName>
        <fullName evidence="2">EGF-like domain-containing protein</fullName>
    </recommendedName>
</protein>
<proteinExistence type="predicted"/>
<dbReference type="AlphaFoldDB" id="A0A6A5ERK4"/>
<feature type="domain" description="EGF-like" evidence="2">
    <location>
        <begin position="212"/>
        <end position="224"/>
    </location>
</feature>
<accession>A0A6A5ERK4</accession>
<dbReference type="Proteomes" id="UP000465112">
    <property type="component" value="Chromosome 14"/>
</dbReference>
<evidence type="ECO:0000313" key="3">
    <source>
        <dbReference type="EMBL" id="KAF1381059.1"/>
    </source>
</evidence>
<keyword evidence="4" id="KW-1185">Reference proteome</keyword>
<evidence type="ECO:0000256" key="1">
    <source>
        <dbReference type="SAM" id="SignalP"/>
    </source>
</evidence>
<feature type="signal peptide" evidence="1">
    <location>
        <begin position="1"/>
        <end position="22"/>
    </location>
</feature>
<dbReference type="Pfam" id="PF25387">
    <property type="entry name" value="ADGRF3_N"/>
    <property type="match status" value="3"/>
</dbReference>
<dbReference type="InterPro" id="IPR000742">
    <property type="entry name" value="EGF"/>
</dbReference>